<feature type="transmembrane region" description="Helical" evidence="1">
    <location>
        <begin position="119"/>
        <end position="138"/>
    </location>
</feature>
<feature type="transmembrane region" description="Helical" evidence="1">
    <location>
        <begin position="220"/>
        <end position="250"/>
    </location>
</feature>
<feature type="transmembrane region" description="Helical" evidence="1">
    <location>
        <begin position="60"/>
        <end position="76"/>
    </location>
</feature>
<dbReference type="Proteomes" id="UP000177324">
    <property type="component" value="Unassembled WGS sequence"/>
</dbReference>
<evidence type="ECO:0008006" key="4">
    <source>
        <dbReference type="Google" id="ProtNLM"/>
    </source>
</evidence>
<name>A0A1G1VKN7_9BACT</name>
<feature type="transmembrane region" description="Helical" evidence="1">
    <location>
        <begin position="331"/>
        <end position="348"/>
    </location>
</feature>
<evidence type="ECO:0000313" key="2">
    <source>
        <dbReference type="EMBL" id="OGY15975.1"/>
    </source>
</evidence>
<feature type="transmembrane region" description="Helical" evidence="1">
    <location>
        <begin position="144"/>
        <end position="162"/>
    </location>
</feature>
<feature type="transmembrane region" description="Helical" evidence="1">
    <location>
        <begin position="257"/>
        <end position="279"/>
    </location>
</feature>
<sequence>MDLQLLPWAQAWFHSEPREQISYYLFLGIIFIGYLILRLIFPATPPSRIPPAKSILPWKLWEISLVALSLIILLYNPNFRSTYASLGSFSRYEQFLHHNMFVGSINEIIHGKIPLIDTFNPYGILITVFPALIFSFLPFSYANFYLYLVAVHLIYYSLLYVLIRQLTRSRFLGWLGLVFIARLVFLRPWTGHDPLSIPSVTSFRFFWDIPLFLSLSRFNWLIFPINFLALLYNPETGLALSLATAVFFILKRQYADLLRLLFTALLAPVAYSVFTWAIVRQLPAWNQFIAHLQLSLHGFGTLPLPQFGAYWLVLAVYILALFWTARRPQPLLTTLAVYGLAIFPYYLGFSETEHLLAVSHPALIILIWNLSSYRLGKTVFLIGFLWLLVHSPGRLISLYRQRYTQSPGFLWSHARAGFILTDLPQDQFVTAAQTIAAKVPPHHRVAIISRYDTLLLIMAQRANLTSYYLHDVQLLSYPMVNQVISEIKTSHPEFIFADPVKQQSSVGQLIFQNLQNQLQWEQTSGMIDTYRWRQL</sequence>
<keyword evidence="1" id="KW-1133">Transmembrane helix</keyword>
<feature type="transmembrane region" description="Helical" evidence="1">
    <location>
        <begin position="21"/>
        <end position="40"/>
    </location>
</feature>
<dbReference type="AlphaFoldDB" id="A0A1G1VKN7"/>
<keyword evidence="1" id="KW-0812">Transmembrane</keyword>
<proteinExistence type="predicted"/>
<evidence type="ECO:0000256" key="1">
    <source>
        <dbReference type="SAM" id="Phobius"/>
    </source>
</evidence>
<feature type="transmembrane region" description="Helical" evidence="1">
    <location>
        <begin position="307"/>
        <end position="324"/>
    </location>
</feature>
<comment type="caution">
    <text evidence="2">The sequence shown here is derived from an EMBL/GenBank/DDBJ whole genome shotgun (WGS) entry which is preliminary data.</text>
</comment>
<organism evidence="2 3">
    <name type="scientific">Candidatus Chisholmbacteria bacterium RIFCSPHIGHO2_01_FULL_48_12</name>
    <dbReference type="NCBI Taxonomy" id="1797589"/>
    <lineage>
        <taxon>Bacteria</taxon>
        <taxon>Candidatus Chisholmiibacteriota</taxon>
    </lineage>
</organism>
<protein>
    <recommendedName>
        <fullName evidence="4">Glycosyltransferase RgtA/B/C/D-like domain-containing protein</fullName>
    </recommendedName>
</protein>
<feature type="transmembrane region" description="Helical" evidence="1">
    <location>
        <begin position="171"/>
        <end position="189"/>
    </location>
</feature>
<keyword evidence="1" id="KW-0472">Membrane</keyword>
<accession>A0A1G1VKN7</accession>
<evidence type="ECO:0000313" key="3">
    <source>
        <dbReference type="Proteomes" id="UP000177324"/>
    </source>
</evidence>
<dbReference type="EMBL" id="MHCH01000053">
    <property type="protein sequence ID" value="OGY15975.1"/>
    <property type="molecule type" value="Genomic_DNA"/>
</dbReference>
<gene>
    <name evidence="2" type="ORF">A2784_02095</name>
</gene>
<reference evidence="2 3" key="1">
    <citation type="journal article" date="2016" name="Nat. Commun.">
        <title>Thousands of microbial genomes shed light on interconnected biogeochemical processes in an aquifer system.</title>
        <authorList>
            <person name="Anantharaman K."/>
            <person name="Brown C.T."/>
            <person name="Hug L.A."/>
            <person name="Sharon I."/>
            <person name="Castelle C.J."/>
            <person name="Probst A.J."/>
            <person name="Thomas B.C."/>
            <person name="Singh A."/>
            <person name="Wilkins M.J."/>
            <person name="Karaoz U."/>
            <person name="Brodie E.L."/>
            <person name="Williams K.H."/>
            <person name="Hubbard S.S."/>
            <person name="Banfield J.F."/>
        </authorList>
    </citation>
    <scope>NUCLEOTIDE SEQUENCE [LARGE SCALE GENOMIC DNA]</scope>
</reference>